<gene>
    <name evidence="5" type="ORF">GCM10007320_11400</name>
</gene>
<comment type="similarity">
    <text evidence="1">Belongs to the TTC38 family.</text>
</comment>
<dbReference type="Gene3D" id="1.25.40.10">
    <property type="entry name" value="Tetratricopeptide repeat domain"/>
    <property type="match status" value="1"/>
</dbReference>
<keyword evidence="4" id="KW-0802">TPR repeat</keyword>
<dbReference type="PANTHER" id="PTHR16263">
    <property type="entry name" value="TETRATRICOPEPTIDE REPEAT PROTEIN 38"/>
    <property type="match status" value="1"/>
</dbReference>
<evidence type="ECO:0000313" key="6">
    <source>
        <dbReference type="Proteomes" id="UP000626210"/>
    </source>
</evidence>
<dbReference type="RefSeq" id="WP_229882706.1">
    <property type="nucleotide sequence ID" value="NZ_BMYK01000003.1"/>
</dbReference>
<dbReference type="Proteomes" id="UP000626210">
    <property type="component" value="Unassembled WGS sequence"/>
</dbReference>
<reference evidence="6" key="1">
    <citation type="journal article" date="2019" name="Int. J. Syst. Evol. Microbiol.">
        <title>The Global Catalogue of Microorganisms (GCM) 10K type strain sequencing project: providing services to taxonomists for standard genome sequencing and annotation.</title>
        <authorList>
            <consortium name="The Broad Institute Genomics Platform"/>
            <consortium name="The Broad Institute Genome Sequencing Center for Infectious Disease"/>
            <person name="Wu L."/>
            <person name="Ma J."/>
        </authorList>
    </citation>
    <scope>NUCLEOTIDE SEQUENCE [LARGE SCALE GENOMIC DNA]</scope>
    <source>
        <strain evidence="6">KCTC 23314</strain>
    </source>
</reference>
<dbReference type="InterPro" id="IPR011990">
    <property type="entry name" value="TPR-like_helical_dom_sf"/>
</dbReference>
<comment type="caution">
    <text evidence="5">The sequence shown here is derived from an EMBL/GenBank/DDBJ whole genome shotgun (WGS) entry which is preliminary data.</text>
</comment>
<sequence>MTGMPVDSLGNPVTLDDAAHLARVDDFVQGLLRYEPRAARLLEIAEQESGALVQAYAAALQMFAETPDAPQLALPHLARAQAAAPRATPREQRFVAAIAAWVAGDIDRAIALHVEQSVEFPRDLVSVKLGQYHLFNRGDAPAMLRLARTVLPAAGEVPQLHGMLAFGWEQCHYLREAEDAARRALAGEPGEPWAHHALAHVMLTEGRLLEGQRFMAEMAPHWAGLNSFMRTHNWWHAALFAVELEQFDDALRLYDEQVWGVLPAYSQDQINAVSLLARLELAGAQVGPRWQDLAPWLAPRVADQVLAFLDLQYLYGLARAGRPEAERLLANMARHADGDRTWREVALPAAQGLMAHARGEHAEAARALALALPRLREIGGSHAQRDLFQQIYIDALARSGQLAEAQHLVQQQARLLPASRRLERQGRSLARALGIA</sequence>
<evidence type="ECO:0000313" key="5">
    <source>
        <dbReference type="EMBL" id="GHC74329.1"/>
    </source>
</evidence>
<protein>
    <recommendedName>
        <fullName evidence="2">Tetratricopeptide repeat protein 38</fullName>
    </recommendedName>
</protein>
<dbReference type="EMBL" id="BMYK01000003">
    <property type="protein sequence ID" value="GHC74329.1"/>
    <property type="molecule type" value="Genomic_DNA"/>
</dbReference>
<name>A0ABQ3FX57_9BURK</name>
<dbReference type="InterPro" id="IPR033891">
    <property type="entry name" value="TTC38"/>
</dbReference>
<evidence type="ECO:0000256" key="2">
    <source>
        <dbReference type="ARBA" id="ARBA00019992"/>
    </source>
</evidence>
<keyword evidence="3" id="KW-0677">Repeat</keyword>
<accession>A0ABQ3FX57</accession>
<evidence type="ECO:0000256" key="3">
    <source>
        <dbReference type="ARBA" id="ARBA00022737"/>
    </source>
</evidence>
<dbReference type="CDD" id="cd05804">
    <property type="entry name" value="StaR_like"/>
    <property type="match status" value="1"/>
</dbReference>
<dbReference type="PANTHER" id="PTHR16263:SF4">
    <property type="entry name" value="TETRATRICOPEPTIDE REPEAT PROTEIN 38"/>
    <property type="match status" value="1"/>
</dbReference>
<proteinExistence type="inferred from homology"/>
<evidence type="ECO:0000256" key="1">
    <source>
        <dbReference type="ARBA" id="ARBA00005857"/>
    </source>
</evidence>
<dbReference type="SUPFAM" id="SSF48452">
    <property type="entry name" value="TPR-like"/>
    <property type="match status" value="1"/>
</dbReference>
<organism evidence="5 6">
    <name type="scientific">Pseudorhodoferax aquiterrae</name>
    <dbReference type="NCBI Taxonomy" id="747304"/>
    <lineage>
        <taxon>Bacteria</taxon>
        <taxon>Pseudomonadati</taxon>
        <taxon>Pseudomonadota</taxon>
        <taxon>Betaproteobacteria</taxon>
        <taxon>Burkholderiales</taxon>
        <taxon>Comamonadaceae</taxon>
    </lineage>
</organism>
<keyword evidence="6" id="KW-1185">Reference proteome</keyword>
<evidence type="ECO:0000256" key="4">
    <source>
        <dbReference type="ARBA" id="ARBA00022803"/>
    </source>
</evidence>